<keyword evidence="3" id="KW-0805">Transcription regulation</keyword>
<dbReference type="Gene3D" id="3.30.450.20">
    <property type="entry name" value="PAS domain"/>
    <property type="match status" value="1"/>
</dbReference>
<reference evidence="8 9" key="1">
    <citation type="journal article" date="2011" name="EMBO J.">
        <title>Structural diversity of bacterial flagellar motors.</title>
        <authorList>
            <person name="Chen S."/>
            <person name="Beeby M."/>
            <person name="Murphy G.E."/>
            <person name="Leadbetter J.R."/>
            <person name="Hendrixson D.R."/>
            <person name="Briegel A."/>
            <person name="Li Z."/>
            <person name="Shi J."/>
            <person name="Tocheva E.I."/>
            <person name="Muller A."/>
            <person name="Dobro M.J."/>
            <person name="Jensen G.J."/>
        </authorList>
    </citation>
    <scope>NUCLEOTIDE SEQUENCE [LARGE SCALE GENOMIC DNA]</scope>
    <source>
        <strain evidence="8 9">DSM 6540</strain>
    </source>
</reference>
<dbReference type="FunFam" id="3.40.50.300:FF:000006">
    <property type="entry name" value="DNA-binding transcriptional regulator NtrC"/>
    <property type="match status" value="1"/>
</dbReference>
<keyword evidence="1" id="KW-0547">Nucleotide-binding</keyword>
<dbReference type="GO" id="GO:0006355">
    <property type="term" value="P:regulation of DNA-templated transcription"/>
    <property type="evidence" value="ECO:0007669"/>
    <property type="project" value="InterPro"/>
</dbReference>
<dbReference type="InterPro" id="IPR029016">
    <property type="entry name" value="GAF-like_dom_sf"/>
</dbReference>
<dbReference type="RefSeq" id="WP_004092227.1">
    <property type="nucleotide sequence ID" value="NZ_AFGF01000016.1"/>
</dbReference>
<dbReference type="Pfam" id="PF13426">
    <property type="entry name" value="PAS_9"/>
    <property type="match status" value="1"/>
</dbReference>
<dbReference type="InterPro" id="IPR000014">
    <property type="entry name" value="PAS"/>
</dbReference>
<feature type="domain" description="Sigma-54 factor interaction" evidence="6">
    <location>
        <begin position="350"/>
        <end position="579"/>
    </location>
</feature>
<evidence type="ECO:0000256" key="5">
    <source>
        <dbReference type="ARBA" id="ARBA00023163"/>
    </source>
</evidence>
<evidence type="ECO:0000256" key="2">
    <source>
        <dbReference type="ARBA" id="ARBA00022840"/>
    </source>
</evidence>
<dbReference type="SMART" id="SM00382">
    <property type="entry name" value="AAA"/>
    <property type="match status" value="1"/>
</dbReference>
<dbReference type="InterPro" id="IPR025943">
    <property type="entry name" value="Sigma_54_int_dom_ATP-bd_2"/>
</dbReference>
<dbReference type="eggNOG" id="COG3284">
    <property type="taxonomic scope" value="Bacteria"/>
</dbReference>
<evidence type="ECO:0000313" key="9">
    <source>
        <dbReference type="Proteomes" id="UP000003240"/>
    </source>
</evidence>
<evidence type="ECO:0000313" key="8">
    <source>
        <dbReference type="EMBL" id="EGO65639.1"/>
    </source>
</evidence>
<dbReference type="OrthoDB" id="9803970at2"/>
<dbReference type="GO" id="GO:0043565">
    <property type="term" value="F:sequence-specific DNA binding"/>
    <property type="evidence" value="ECO:0007669"/>
    <property type="project" value="InterPro"/>
</dbReference>
<accession>F7NEC7</accession>
<dbReference type="Pfam" id="PF00158">
    <property type="entry name" value="Sigma54_activat"/>
    <property type="match status" value="1"/>
</dbReference>
<dbReference type="SMART" id="SM00091">
    <property type="entry name" value="PAS"/>
    <property type="match status" value="1"/>
</dbReference>
<keyword evidence="2" id="KW-0067">ATP-binding</keyword>
<dbReference type="PROSITE" id="PS50112">
    <property type="entry name" value="PAS"/>
    <property type="match status" value="1"/>
</dbReference>
<name>F7NEC7_9FIRM</name>
<proteinExistence type="predicted"/>
<dbReference type="InterPro" id="IPR009057">
    <property type="entry name" value="Homeodomain-like_sf"/>
</dbReference>
<dbReference type="EMBL" id="AFGF01000016">
    <property type="protein sequence ID" value="EGO65639.1"/>
    <property type="molecule type" value="Genomic_DNA"/>
</dbReference>
<dbReference type="PROSITE" id="PS50045">
    <property type="entry name" value="SIGMA54_INTERACT_4"/>
    <property type="match status" value="1"/>
</dbReference>
<dbReference type="AlphaFoldDB" id="F7NEC7"/>
<dbReference type="InterPro" id="IPR027417">
    <property type="entry name" value="P-loop_NTPase"/>
</dbReference>
<protein>
    <submittedName>
        <fullName evidence="8">Acetoin operon expression regulatory protein</fullName>
    </submittedName>
</protein>
<dbReference type="InterPro" id="IPR002197">
    <property type="entry name" value="HTH_Fis"/>
</dbReference>
<evidence type="ECO:0000256" key="4">
    <source>
        <dbReference type="ARBA" id="ARBA00023125"/>
    </source>
</evidence>
<keyword evidence="9" id="KW-1185">Reference proteome</keyword>
<dbReference type="Gene3D" id="1.10.10.60">
    <property type="entry name" value="Homeodomain-like"/>
    <property type="match status" value="1"/>
</dbReference>
<dbReference type="STRING" id="1009370.ALO_01949"/>
<dbReference type="Pfam" id="PF25601">
    <property type="entry name" value="AAA_lid_14"/>
    <property type="match status" value="1"/>
</dbReference>
<keyword evidence="4" id="KW-0238">DNA-binding</keyword>
<dbReference type="InterPro" id="IPR003018">
    <property type="entry name" value="GAF"/>
</dbReference>
<sequence>MKATTLGTFDNILGEWGRFISSKKHNPSHVRPRIAESWFRCFQAGVSPCSLAPHRSLDAVTLHKVLQEKEMLIKIAKPFMANLYQFVRGSGFVVVLTDENGHIMELFDDEDTLTNPMTQDFFRGASWHEEEAGTNAIGTALVLGEPIQVSGAEHFRQKHHCLTCSAAPILYSDGRIIGILDMSGASHLSHLHTLGMVAAAAEAITAQLNIRRKNQELAIINNRLTNFFNAVSDGVIMIDQNDMVTEINPAAWKIFGHAREDILGQPVQQLFEGKESGKSKVSAAHEPYTDRAVMADTQYGPCQCLASGEPVVNEQGAVTGGIIILRPIKQVQNLVNRFSGYSATLQFHDIIGESVEIREAVRLASLTAINSSNILLQGESGTGKEIFAQAIHNRSAQHAGPFIALNCGAIPRELIGSELFGYEEGAFTGAKRGGKPGKFELAAGGTLFLDEIGDMPLEQQISLLRVIQEKKVMRIGGDRMIPVNVRLICATNKNLRKEVEKGSFRQDLFYRLNVVTITIPPLRDRREDIPLLFTCFMEKLGRDRRCSLYVEPEVMDCLQRYNWPGNVRELQNVVERAASLAETGVIALRHLPVEISLPAGHLPAVALLPAVPVLECREQRQKLAKDAERHRILTLLDVHAGNVSQVARELGVSRKTLYDKMRRHSIRN</sequence>
<evidence type="ECO:0000256" key="1">
    <source>
        <dbReference type="ARBA" id="ARBA00022741"/>
    </source>
</evidence>
<dbReference type="CDD" id="cd00009">
    <property type="entry name" value="AAA"/>
    <property type="match status" value="1"/>
</dbReference>
<dbReference type="Gene3D" id="3.40.50.300">
    <property type="entry name" value="P-loop containing nucleotide triphosphate hydrolases"/>
    <property type="match status" value="1"/>
</dbReference>
<dbReference type="InterPro" id="IPR058031">
    <property type="entry name" value="AAA_lid_NorR"/>
</dbReference>
<dbReference type="SUPFAM" id="SSF55785">
    <property type="entry name" value="PYP-like sensor domain (PAS domain)"/>
    <property type="match status" value="1"/>
</dbReference>
<dbReference type="CDD" id="cd00130">
    <property type="entry name" value="PAS"/>
    <property type="match status" value="1"/>
</dbReference>
<dbReference type="Gene3D" id="3.30.450.40">
    <property type="match status" value="1"/>
</dbReference>
<evidence type="ECO:0000259" key="7">
    <source>
        <dbReference type="PROSITE" id="PS50112"/>
    </source>
</evidence>
<dbReference type="InterPro" id="IPR025662">
    <property type="entry name" value="Sigma_54_int_dom_ATP-bd_1"/>
</dbReference>
<gene>
    <name evidence="8" type="ORF">ALO_01949</name>
</gene>
<dbReference type="GO" id="GO:0005524">
    <property type="term" value="F:ATP binding"/>
    <property type="evidence" value="ECO:0007669"/>
    <property type="project" value="UniProtKB-KW"/>
</dbReference>
<dbReference type="PRINTS" id="PR01590">
    <property type="entry name" value="HTHFIS"/>
</dbReference>
<dbReference type="Gene3D" id="1.10.8.60">
    <property type="match status" value="1"/>
</dbReference>
<evidence type="ECO:0000259" key="6">
    <source>
        <dbReference type="PROSITE" id="PS50045"/>
    </source>
</evidence>
<feature type="domain" description="PAS" evidence="7">
    <location>
        <begin position="220"/>
        <end position="272"/>
    </location>
</feature>
<dbReference type="SUPFAM" id="SSF46689">
    <property type="entry name" value="Homeodomain-like"/>
    <property type="match status" value="1"/>
</dbReference>
<dbReference type="PANTHER" id="PTHR32071">
    <property type="entry name" value="TRANSCRIPTIONAL REGULATORY PROTEIN"/>
    <property type="match status" value="1"/>
</dbReference>
<dbReference type="PROSITE" id="PS00675">
    <property type="entry name" value="SIGMA54_INTERACT_1"/>
    <property type="match status" value="1"/>
</dbReference>
<dbReference type="Pfam" id="PF02954">
    <property type="entry name" value="HTH_8"/>
    <property type="match status" value="1"/>
</dbReference>
<dbReference type="Proteomes" id="UP000003240">
    <property type="component" value="Unassembled WGS sequence"/>
</dbReference>
<dbReference type="InterPro" id="IPR025944">
    <property type="entry name" value="Sigma_54_int_dom_CS"/>
</dbReference>
<dbReference type="PANTHER" id="PTHR32071:SF57">
    <property type="entry name" value="C4-DICARBOXYLATE TRANSPORT TRANSCRIPTIONAL REGULATORY PROTEIN DCTD"/>
    <property type="match status" value="1"/>
</dbReference>
<dbReference type="Pfam" id="PF01590">
    <property type="entry name" value="GAF"/>
    <property type="match status" value="1"/>
</dbReference>
<dbReference type="NCBIfam" id="TIGR00229">
    <property type="entry name" value="sensory_box"/>
    <property type="match status" value="1"/>
</dbReference>
<dbReference type="PROSITE" id="PS00688">
    <property type="entry name" value="SIGMA54_INTERACT_3"/>
    <property type="match status" value="1"/>
</dbReference>
<comment type="caution">
    <text evidence="8">The sequence shown here is derived from an EMBL/GenBank/DDBJ whole genome shotgun (WGS) entry which is preliminary data.</text>
</comment>
<organism evidence="8 9">
    <name type="scientific">Acetonema longum DSM 6540</name>
    <dbReference type="NCBI Taxonomy" id="1009370"/>
    <lineage>
        <taxon>Bacteria</taxon>
        <taxon>Bacillati</taxon>
        <taxon>Bacillota</taxon>
        <taxon>Negativicutes</taxon>
        <taxon>Acetonemataceae</taxon>
        <taxon>Acetonema</taxon>
    </lineage>
</organism>
<dbReference type="InterPro" id="IPR002078">
    <property type="entry name" value="Sigma_54_int"/>
</dbReference>
<evidence type="ECO:0000256" key="3">
    <source>
        <dbReference type="ARBA" id="ARBA00023015"/>
    </source>
</evidence>
<dbReference type="InterPro" id="IPR035965">
    <property type="entry name" value="PAS-like_dom_sf"/>
</dbReference>
<keyword evidence="5" id="KW-0804">Transcription</keyword>
<dbReference type="InterPro" id="IPR003593">
    <property type="entry name" value="AAA+_ATPase"/>
</dbReference>
<dbReference type="PROSITE" id="PS00676">
    <property type="entry name" value="SIGMA54_INTERACT_2"/>
    <property type="match status" value="1"/>
</dbReference>
<dbReference type="SUPFAM" id="SSF52540">
    <property type="entry name" value="P-loop containing nucleoside triphosphate hydrolases"/>
    <property type="match status" value="1"/>
</dbReference>